<sequence length="183" mass="20510">MSVFPEAEKGDNTGATLYRDVRHRLGRSEKMVKEIRNPNQKIALAGRISNVIFKQSGQQQLLNPLVDDVKKPPASIQQKLGLGDEGPKSWETQVAPLDIMLEFVKEAVKRTAIHKLPLKAKFCGRKKEPAKANLEMRHPWLAGTADIPLGTFPANASGIHTHTHTQKKKKKLKQKKKKKKKKG</sequence>
<feature type="region of interest" description="Disordered" evidence="1">
    <location>
        <begin position="153"/>
        <end position="183"/>
    </location>
</feature>
<keyword evidence="3" id="KW-1185">Reference proteome</keyword>
<reference evidence="3" key="2">
    <citation type="submission" date="2017-12" db="EMBL/GenBank/DDBJ databases">
        <title>Genome sequence of the Bar-tailed Godwit (Limosa lapponica baueri).</title>
        <authorList>
            <person name="Lima N.C.B."/>
            <person name="Parody-Merino A.M."/>
            <person name="Battley P.F."/>
            <person name="Fidler A.E."/>
            <person name="Prosdocimi F."/>
        </authorList>
    </citation>
    <scope>NUCLEOTIDE SEQUENCE [LARGE SCALE GENOMIC DNA]</scope>
</reference>
<organism evidence="2 3">
    <name type="scientific">Limosa lapponica baueri</name>
    <dbReference type="NCBI Taxonomy" id="1758121"/>
    <lineage>
        <taxon>Eukaryota</taxon>
        <taxon>Metazoa</taxon>
        <taxon>Chordata</taxon>
        <taxon>Craniata</taxon>
        <taxon>Vertebrata</taxon>
        <taxon>Euteleostomi</taxon>
        <taxon>Archelosauria</taxon>
        <taxon>Archosauria</taxon>
        <taxon>Dinosauria</taxon>
        <taxon>Saurischia</taxon>
        <taxon>Theropoda</taxon>
        <taxon>Coelurosauria</taxon>
        <taxon>Aves</taxon>
        <taxon>Neognathae</taxon>
        <taxon>Neoaves</taxon>
        <taxon>Charadriiformes</taxon>
        <taxon>Scolopacidae</taxon>
        <taxon>Limosa</taxon>
    </lineage>
</organism>
<gene>
    <name evidence="2" type="ORF">llap_10612</name>
</gene>
<proteinExistence type="predicted"/>
<evidence type="ECO:0000256" key="1">
    <source>
        <dbReference type="SAM" id="MobiDB-lite"/>
    </source>
</evidence>
<dbReference type="AlphaFoldDB" id="A0A2I0TZ20"/>
<accession>A0A2I0TZ20</accession>
<feature type="compositionally biased region" description="Basic residues" evidence="1">
    <location>
        <begin position="161"/>
        <end position="183"/>
    </location>
</feature>
<evidence type="ECO:0000313" key="3">
    <source>
        <dbReference type="Proteomes" id="UP000233556"/>
    </source>
</evidence>
<name>A0A2I0TZ20_LIMLA</name>
<evidence type="ECO:0000313" key="2">
    <source>
        <dbReference type="EMBL" id="PKU39087.1"/>
    </source>
</evidence>
<reference evidence="3" key="1">
    <citation type="submission" date="2017-11" db="EMBL/GenBank/DDBJ databases">
        <authorList>
            <person name="Lima N.C."/>
            <person name="Parody-Merino A.M."/>
            <person name="Battley P.F."/>
            <person name="Fidler A.E."/>
            <person name="Prosdocimi F."/>
        </authorList>
    </citation>
    <scope>NUCLEOTIDE SEQUENCE [LARGE SCALE GENOMIC DNA]</scope>
</reference>
<protein>
    <submittedName>
        <fullName evidence="2">Uncharacterized protein</fullName>
    </submittedName>
</protein>
<dbReference type="EMBL" id="KZ506579">
    <property type="protein sequence ID" value="PKU39087.1"/>
    <property type="molecule type" value="Genomic_DNA"/>
</dbReference>
<dbReference type="Proteomes" id="UP000233556">
    <property type="component" value="Unassembled WGS sequence"/>
</dbReference>